<dbReference type="STRING" id="1603606.DSOUD_0561"/>
<dbReference type="GO" id="GO:0005737">
    <property type="term" value="C:cytoplasm"/>
    <property type="evidence" value="ECO:0007669"/>
    <property type="project" value="TreeGrafter"/>
</dbReference>
<dbReference type="InterPro" id="IPR050983">
    <property type="entry name" value="GST_Omega/HSP26"/>
</dbReference>
<protein>
    <submittedName>
        <fullName evidence="3">Glutathione S-transferase</fullName>
    </submittedName>
</protein>
<dbReference type="Gene3D" id="1.20.1050.10">
    <property type="match status" value="1"/>
</dbReference>
<evidence type="ECO:0000313" key="3">
    <source>
        <dbReference type="EMBL" id="ALC15350.1"/>
    </source>
</evidence>
<dbReference type="SFLD" id="SFLDG00358">
    <property type="entry name" value="Main_(cytGST)"/>
    <property type="match status" value="1"/>
</dbReference>
<dbReference type="InterPro" id="IPR036249">
    <property type="entry name" value="Thioredoxin-like_sf"/>
</dbReference>
<feature type="domain" description="GST N-terminal" evidence="1">
    <location>
        <begin position="1"/>
        <end position="32"/>
    </location>
</feature>
<dbReference type="InterPro" id="IPR010987">
    <property type="entry name" value="Glutathione-S-Trfase_C-like"/>
</dbReference>
<dbReference type="SUPFAM" id="SSF47616">
    <property type="entry name" value="GST C-terminal domain-like"/>
    <property type="match status" value="1"/>
</dbReference>
<proteinExistence type="predicted"/>
<dbReference type="InterPro" id="IPR040079">
    <property type="entry name" value="Glutathione_S-Trfase"/>
</dbReference>
<dbReference type="SUPFAM" id="SSF52833">
    <property type="entry name" value="Thioredoxin-like"/>
    <property type="match status" value="1"/>
</dbReference>
<reference evidence="3 4" key="1">
    <citation type="submission" date="2015-07" db="EMBL/GenBank/DDBJ databases">
        <title>Isolation and Genomic Characterization of a Novel Halophilic Metal-Reducing Deltaproteobacterium from the Deep Subsurface.</title>
        <authorList>
            <person name="Badalamenti J.P."/>
            <person name="Summers Z.M."/>
            <person name="Gralnick J.A."/>
            <person name="Bond D.R."/>
        </authorList>
    </citation>
    <scope>NUCLEOTIDE SEQUENCE [LARGE SCALE GENOMIC DNA]</scope>
    <source>
        <strain evidence="3 4">WTL</strain>
    </source>
</reference>
<feature type="domain" description="GST C-terminal" evidence="2">
    <location>
        <begin position="36"/>
        <end position="158"/>
    </location>
</feature>
<keyword evidence="4" id="KW-1185">Reference proteome</keyword>
<dbReference type="AlphaFoldDB" id="A0A0M4DF78"/>
<organism evidence="3 4">
    <name type="scientific">Desulfuromonas soudanensis</name>
    <dbReference type="NCBI Taxonomy" id="1603606"/>
    <lineage>
        <taxon>Bacteria</taxon>
        <taxon>Pseudomonadati</taxon>
        <taxon>Thermodesulfobacteriota</taxon>
        <taxon>Desulfuromonadia</taxon>
        <taxon>Desulfuromonadales</taxon>
        <taxon>Desulfuromonadaceae</taxon>
        <taxon>Desulfuromonas</taxon>
    </lineage>
</organism>
<dbReference type="Pfam" id="PF02798">
    <property type="entry name" value="GST_N"/>
    <property type="match status" value="1"/>
</dbReference>
<name>A0A0M4DF78_9BACT</name>
<evidence type="ECO:0000259" key="1">
    <source>
        <dbReference type="PROSITE" id="PS50404"/>
    </source>
</evidence>
<evidence type="ECO:0000259" key="2">
    <source>
        <dbReference type="PROSITE" id="PS50405"/>
    </source>
</evidence>
<keyword evidence="3" id="KW-0808">Transferase</keyword>
<dbReference type="EMBL" id="CP010802">
    <property type="protein sequence ID" value="ALC15350.1"/>
    <property type="molecule type" value="Genomic_DNA"/>
</dbReference>
<dbReference type="Gene3D" id="3.40.30.10">
    <property type="entry name" value="Glutaredoxin"/>
    <property type="match status" value="1"/>
</dbReference>
<dbReference type="KEGG" id="des:DSOUD_0561"/>
<dbReference type="GO" id="GO:0016740">
    <property type="term" value="F:transferase activity"/>
    <property type="evidence" value="ECO:0007669"/>
    <property type="project" value="UniProtKB-KW"/>
</dbReference>
<dbReference type="SFLD" id="SFLDS00019">
    <property type="entry name" value="Glutathione_Transferase_(cytos"/>
    <property type="match status" value="1"/>
</dbReference>
<dbReference type="Pfam" id="PF13410">
    <property type="entry name" value="GST_C_2"/>
    <property type="match status" value="1"/>
</dbReference>
<dbReference type="CDD" id="cd00299">
    <property type="entry name" value="GST_C_family"/>
    <property type="match status" value="1"/>
</dbReference>
<evidence type="ECO:0000313" key="4">
    <source>
        <dbReference type="Proteomes" id="UP000057158"/>
    </source>
</evidence>
<dbReference type="InterPro" id="IPR036282">
    <property type="entry name" value="Glutathione-S-Trfase_C_sf"/>
</dbReference>
<dbReference type="PATRIC" id="fig|1603606.3.peg.611"/>
<sequence length="172" mass="19133">MGKVPALRVGETVLFESAVILEYLDEVTPPSLHPSDPLQKALNRAWIEFTSELFVDLYRMALAGDREAFEENLAAARKKLQRLETQLAEGPFFNGAGFSLVDAAIAPAFYRISLMDGILPLSLFDHLPKVQRWSSALLDRESVRASVVPEFRDLFREYLAADGGYLGSRIGS</sequence>
<dbReference type="Proteomes" id="UP000057158">
    <property type="component" value="Chromosome"/>
</dbReference>
<gene>
    <name evidence="3" type="ORF">DSOUD_0561</name>
</gene>
<dbReference type="PANTHER" id="PTHR43968:SF6">
    <property type="entry name" value="GLUTATHIONE S-TRANSFERASE OMEGA"/>
    <property type="match status" value="1"/>
</dbReference>
<dbReference type="PROSITE" id="PS50404">
    <property type="entry name" value="GST_NTER"/>
    <property type="match status" value="1"/>
</dbReference>
<dbReference type="PROSITE" id="PS50405">
    <property type="entry name" value="GST_CTER"/>
    <property type="match status" value="1"/>
</dbReference>
<dbReference type="InterPro" id="IPR004045">
    <property type="entry name" value="Glutathione_S-Trfase_N"/>
</dbReference>
<dbReference type="PANTHER" id="PTHR43968">
    <property type="match status" value="1"/>
</dbReference>
<accession>A0A0M4DF78</accession>
<dbReference type="CDD" id="cd00570">
    <property type="entry name" value="GST_N_family"/>
    <property type="match status" value="1"/>
</dbReference>